<name>A0A317CV71_9ACTN</name>
<sequence>MTRRRLAHLPSRPTWRCQACGIAWPCSAAKLNLLAGYREDRDALLSYLAALRDEAAAQLGAVLPDGVASADLAERFTGWASAR</sequence>
<protein>
    <submittedName>
        <fullName evidence="1">Flavin reductase</fullName>
    </submittedName>
</protein>
<dbReference type="Proteomes" id="UP000245410">
    <property type="component" value="Unassembled WGS sequence"/>
</dbReference>
<dbReference type="EMBL" id="QGKR01000261">
    <property type="protein sequence ID" value="PWR06287.1"/>
    <property type="molecule type" value="Genomic_DNA"/>
</dbReference>
<evidence type="ECO:0000313" key="2">
    <source>
        <dbReference type="Proteomes" id="UP000245410"/>
    </source>
</evidence>
<accession>A0A317CV71</accession>
<proteinExistence type="predicted"/>
<organism evidence="1 2">
    <name type="scientific">Micromonospora acroterricola</name>
    <dbReference type="NCBI Taxonomy" id="2202421"/>
    <lineage>
        <taxon>Bacteria</taxon>
        <taxon>Bacillati</taxon>
        <taxon>Actinomycetota</taxon>
        <taxon>Actinomycetes</taxon>
        <taxon>Micromonosporales</taxon>
        <taxon>Micromonosporaceae</taxon>
        <taxon>Micromonospora</taxon>
    </lineage>
</organism>
<dbReference type="AlphaFoldDB" id="A0A317CV71"/>
<evidence type="ECO:0000313" key="1">
    <source>
        <dbReference type="EMBL" id="PWR06287.1"/>
    </source>
</evidence>
<dbReference type="RefSeq" id="WP_109819469.1">
    <property type="nucleotide sequence ID" value="NZ_QGKR01000261.1"/>
</dbReference>
<dbReference type="OrthoDB" id="3393036at2"/>
<reference evidence="1 2" key="1">
    <citation type="submission" date="2018-05" db="EMBL/GenBank/DDBJ databases">
        <title>Micromonospora atacamensis sp. nov., a novel actinobacteria isolated from high altitude Atacama Desert soil.</title>
        <authorList>
            <person name="Carro L."/>
            <person name="Golinska P."/>
            <person name="Klenk H.-P."/>
            <person name="Goodfellow M."/>
        </authorList>
    </citation>
    <scope>NUCLEOTIDE SEQUENCE [LARGE SCALE GENOMIC DNA]</scope>
    <source>
        <strain evidence="1 2">5R2A7</strain>
    </source>
</reference>
<comment type="caution">
    <text evidence="1">The sequence shown here is derived from an EMBL/GenBank/DDBJ whole genome shotgun (WGS) entry which is preliminary data.</text>
</comment>
<keyword evidence="2" id="KW-1185">Reference proteome</keyword>
<gene>
    <name evidence="1" type="ORF">DKT68_22985</name>
</gene>